<proteinExistence type="predicted"/>
<sequence>MKLDTSPVRQSEMLAVVRPYVRGLIRKAMRERGVTYEELAVRLETYGIRTSENTLIQKVNRMEFSGHFLMVCLKALDVEAVDLRELDVIQTVRAKRLRVLG</sequence>
<evidence type="ECO:0000313" key="2">
    <source>
        <dbReference type="EMBL" id="XDJ43203.1"/>
    </source>
</evidence>
<dbReference type="InterPro" id="IPR045526">
    <property type="entry name" value="DUF6471"/>
</dbReference>
<dbReference type="AlphaFoldDB" id="A0AB39CMP4"/>
<dbReference type="EMBL" id="CP158252">
    <property type="protein sequence ID" value="XDJ43203.1"/>
    <property type="molecule type" value="Genomic_DNA"/>
</dbReference>
<accession>A0AB39CMP4</accession>
<protein>
    <submittedName>
        <fullName evidence="2">DUF6471 domain-containing protein</fullName>
    </submittedName>
</protein>
<organism evidence="2">
    <name type="scientific">Castellaniella ginsengisoli</name>
    <dbReference type="NCBI Taxonomy" id="546114"/>
    <lineage>
        <taxon>Bacteria</taxon>
        <taxon>Pseudomonadati</taxon>
        <taxon>Pseudomonadota</taxon>
        <taxon>Betaproteobacteria</taxon>
        <taxon>Burkholderiales</taxon>
        <taxon>Alcaligenaceae</taxon>
        <taxon>Castellaniella</taxon>
    </lineage>
</organism>
<dbReference type="Pfam" id="PF20075">
    <property type="entry name" value="DUF6471"/>
    <property type="match status" value="1"/>
</dbReference>
<gene>
    <name evidence="2" type="ORF">ABRY99_06490</name>
</gene>
<evidence type="ECO:0000259" key="1">
    <source>
        <dbReference type="Pfam" id="PF20075"/>
    </source>
</evidence>
<name>A0AB39CMP4_9BURK</name>
<dbReference type="RefSeq" id="WP_368644012.1">
    <property type="nucleotide sequence ID" value="NZ_CP158252.1"/>
</dbReference>
<reference evidence="2" key="1">
    <citation type="submission" date="2024-05" db="EMBL/GenBank/DDBJ databases">
        <authorList>
            <person name="Luo Y.-C."/>
            <person name="Nicholds J."/>
            <person name="Mortimer T."/>
            <person name="Maboni G."/>
        </authorList>
    </citation>
    <scope>NUCLEOTIDE SEQUENCE</scope>
    <source>
        <strain evidence="2">153920</strain>
    </source>
</reference>
<feature type="domain" description="DUF6471" evidence="1">
    <location>
        <begin position="20"/>
        <end position="80"/>
    </location>
</feature>